<dbReference type="Proteomes" id="UP000297595">
    <property type="component" value="Unassembled WGS sequence"/>
</dbReference>
<organism evidence="1 2">
    <name type="scientific">Orbilia oligospora</name>
    <name type="common">Nematode-trapping fungus</name>
    <name type="synonym">Arthrobotrys oligospora</name>
    <dbReference type="NCBI Taxonomy" id="2813651"/>
    <lineage>
        <taxon>Eukaryota</taxon>
        <taxon>Fungi</taxon>
        <taxon>Dikarya</taxon>
        <taxon>Ascomycota</taxon>
        <taxon>Pezizomycotina</taxon>
        <taxon>Orbiliomycetes</taxon>
        <taxon>Orbiliales</taxon>
        <taxon>Orbiliaceae</taxon>
        <taxon>Orbilia</taxon>
    </lineage>
</organism>
<proteinExistence type="predicted"/>
<accession>A0A8H2HE41</accession>
<evidence type="ECO:0000313" key="1">
    <source>
        <dbReference type="EMBL" id="TGJ63494.1"/>
    </source>
</evidence>
<evidence type="ECO:0000313" key="2">
    <source>
        <dbReference type="Proteomes" id="UP000297595"/>
    </source>
</evidence>
<reference evidence="1 2" key="1">
    <citation type="submission" date="2019-03" db="EMBL/GenBank/DDBJ databases">
        <title>Nematode-trapping fungi genome.</title>
        <authorList>
            <person name="Vidal-Diez De Ulzurrun G."/>
        </authorList>
    </citation>
    <scope>NUCLEOTIDE SEQUENCE [LARGE SCALE GENOMIC DNA]</scope>
    <source>
        <strain evidence="1 2">TWF154</strain>
    </source>
</reference>
<comment type="caution">
    <text evidence="1">The sequence shown here is derived from an EMBL/GenBank/DDBJ whole genome shotgun (WGS) entry which is preliminary data.</text>
</comment>
<sequence length="177" mass="19599">MHTVRLHTCKGLAIMQLPELRNQTNDSDAGVETSGGSHTSANQSLCIGFKLTLAHQRMQALAHSGPACARMQCSAACVCHRSRHQFLIDVNCLSSFKSIENLRVDCTAISRYLSGTLTMIQAAPYPVARWLRHRVAPMLSTHRATHSVFSLLERHVSSVIYSKPKVGFQQSPTWRNG</sequence>
<protein>
    <submittedName>
        <fullName evidence="1">Uncharacterized protein</fullName>
    </submittedName>
</protein>
<name>A0A8H2HE41_ORBOL</name>
<dbReference type="EMBL" id="SOZJ01000008">
    <property type="protein sequence ID" value="TGJ63494.1"/>
    <property type="molecule type" value="Genomic_DNA"/>
</dbReference>
<dbReference type="AlphaFoldDB" id="A0A8H2HE41"/>
<gene>
    <name evidence="1" type="ORF">EYR41_011416</name>
</gene>